<dbReference type="PATRIC" id="fig|1075402.3.peg.2678"/>
<organism evidence="7 8">
    <name type="scientific">Streptomyces oceani</name>
    <dbReference type="NCBI Taxonomy" id="1075402"/>
    <lineage>
        <taxon>Bacteria</taxon>
        <taxon>Bacillati</taxon>
        <taxon>Actinomycetota</taxon>
        <taxon>Actinomycetes</taxon>
        <taxon>Kitasatosporales</taxon>
        <taxon>Streptomycetaceae</taxon>
        <taxon>Streptomyces</taxon>
    </lineage>
</organism>
<dbReference type="EMBL" id="LJGU01000121">
    <property type="protein sequence ID" value="OEV03327.1"/>
    <property type="molecule type" value="Genomic_DNA"/>
</dbReference>
<evidence type="ECO:0000256" key="4">
    <source>
        <dbReference type="ARBA" id="ARBA00022807"/>
    </source>
</evidence>
<feature type="domain" description="NlpC/P60" evidence="6">
    <location>
        <begin position="127"/>
        <end position="244"/>
    </location>
</feature>
<dbReference type="PANTHER" id="PTHR47053">
    <property type="entry name" value="MUREIN DD-ENDOPEPTIDASE MEPH-RELATED"/>
    <property type="match status" value="1"/>
</dbReference>
<keyword evidence="2" id="KW-0645">Protease</keyword>
<reference evidence="7 8" key="1">
    <citation type="journal article" date="2016" name="Front. Microbiol.">
        <title>Comparative Genomics Analysis of Streptomyces Species Reveals Their Adaptation to the Marine Environment and Their Diversity at the Genomic Level.</title>
        <authorList>
            <person name="Tian X."/>
            <person name="Zhang Z."/>
            <person name="Yang T."/>
            <person name="Chen M."/>
            <person name="Li J."/>
            <person name="Chen F."/>
            <person name="Yang J."/>
            <person name="Li W."/>
            <person name="Zhang B."/>
            <person name="Zhang Z."/>
            <person name="Wu J."/>
            <person name="Zhang C."/>
            <person name="Long L."/>
            <person name="Xiao J."/>
        </authorList>
    </citation>
    <scope>NUCLEOTIDE SEQUENCE [LARGE SCALE GENOMIC DNA]</scope>
    <source>
        <strain evidence="7 8">SCSIO 02100</strain>
    </source>
</reference>
<dbReference type="InterPro" id="IPR038765">
    <property type="entry name" value="Papain-like_cys_pep_sf"/>
</dbReference>
<protein>
    <submittedName>
        <fullName evidence="7">Glycoside hydrolase</fullName>
    </submittedName>
</protein>
<comment type="similarity">
    <text evidence="1">Belongs to the peptidase C40 family.</text>
</comment>
<sequence>MRAGVAGGVLGTMAVTAGAAPSSSGGQESTPNETTAQLPALDVNLPTATEQAADSLQRSAHQYELDDARDQAADKAADEAQEQKTEAAEARRAEQARQAEQARAERAAERTALSSDAETSAPDEAATGSVAEVLSFLRAQVGKAYVMGASGPNAYDCSSLTQAAFKQAGIDLPRVSQDQSTVGTQISVDQAQPGDLLFWGGVGSAHHVAVYVGNGNYIDAANPEKGVVEQPLSDYPPDSAARVL</sequence>
<dbReference type="Pfam" id="PF00877">
    <property type="entry name" value="NLPC_P60"/>
    <property type="match status" value="1"/>
</dbReference>
<dbReference type="AlphaFoldDB" id="A0A1E7KHA8"/>
<dbReference type="InterPro" id="IPR000064">
    <property type="entry name" value="NLP_P60_dom"/>
</dbReference>
<dbReference type="PANTHER" id="PTHR47053:SF1">
    <property type="entry name" value="MUREIN DD-ENDOPEPTIDASE MEPH-RELATED"/>
    <property type="match status" value="1"/>
</dbReference>
<dbReference type="GO" id="GO:0006508">
    <property type="term" value="P:proteolysis"/>
    <property type="evidence" value="ECO:0007669"/>
    <property type="project" value="UniProtKB-KW"/>
</dbReference>
<feature type="compositionally biased region" description="Polar residues" evidence="5">
    <location>
        <begin position="46"/>
        <end position="60"/>
    </location>
</feature>
<keyword evidence="3 7" id="KW-0378">Hydrolase</keyword>
<dbReference type="PROSITE" id="PS51935">
    <property type="entry name" value="NLPC_P60"/>
    <property type="match status" value="1"/>
</dbReference>
<feature type="compositionally biased region" description="Polar residues" evidence="5">
    <location>
        <begin position="21"/>
        <end position="37"/>
    </location>
</feature>
<feature type="compositionally biased region" description="Basic and acidic residues" evidence="5">
    <location>
        <begin position="61"/>
        <end position="109"/>
    </location>
</feature>
<dbReference type="GO" id="GO:0008234">
    <property type="term" value="F:cysteine-type peptidase activity"/>
    <property type="evidence" value="ECO:0007669"/>
    <property type="project" value="UniProtKB-KW"/>
</dbReference>
<accession>A0A1E7KHA8</accession>
<dbReference type="Gene3D" id="3.90.1720.10">
    <property type="entry name" value="endopeptidase domain like (from Nostoc punctiforme)"/>
    <property type="match status" value="1"/>
</dbReference>
<feature type="region of interest" description="Disordered" evidence="5">
    <location>
        <begin position="17"/>
        <end position="126"/>
    </location>
</feature>
<keyword evidence="4" id="KW-0788">Thiol protease</keyword>
<evidence type="ECO:0000313" key="7">
    <source>
        <dbReference type="EMBL" id="OEV03327.1"/>
    </source>
</evidence>
<evidence type="ECO:0000256" key="3">
    <source>
        <dbReference type="ARBA" id="ARBA00022801"/>
    </source>
</evidence>
<evidence type="ECO:0000256" key="1">
    <source>
        <dbReference type="ARBA" id="ARBA00007074"/>
    </source>
</evidence>
<dbReference type="SUPFAM" id="SSF54001">
    <property type="entry name" value="Cysteine proteinases"/>
    <property type="match status" value="1"/>
</dbReference>
<evidence type="ECO:0000259" key="6">
    <source>
        <dbReference type="PROSITE" id="PS51935"/>
    </source>
</evidence>
<evidence type="ECO:0000313" key="8">
    <source>
        <dbReference type="Proteomes" id="UP000176101"/>
    </source>
</evidence>
<gene>
    <name evidence="7" type="ORF">AN216_12350</name>
</gene>
<proteinExistence type="inferred from homology"/>
<evidence type="ECO:0000256" key="2">
    <source>
        <dbReference type="ARBA" id="ARBA00022670"/>
    </source>
</evidence>
<evidence type="ECO:0000256" key="5">
    <source>
        <dbReference type="SAM" id="MobiDB-lite"/>
    </source>
</evidence>
<dbReference type="Proteomes" id="UP000176101">
    <property type="component" value="Unassembled WGS sequence"/>
</dbReference>
<comment type="caution">
    <text evidence="7">The sequence shown here is derived from an EMBL/GenBank/DDBJ whole genome shotgun (WGS) entry which is preliminary data.</text>
</comment>
<dbReference type="InterPro" id="IPR051202">
    <property type="entry name" value="Peptidase_C40"/>
</dbReference>
<name>A0A1E7KHA8_9ACTN</name>
<keyword evidence="8" id="KW-1185">Reference proteome</keyword>